<feature type="transmembrane region" description="Helical" evidence="1">
    <location>
        <begin position="156"/>
        <end position="181"/>
    </location>
</feature>
<keyword evidence="1" id="KW-0472">Membrane</keyword>
<dbReference type="Proteomes" id="UP000025171">
    <property type="component" value="Unassembled WGS sequence"/>
</dbReference>
<keyword evidence="1" id="KW-0812">Transmembrane</keyword>
<protein>
    <recommendedName>
        <fullName evidence="4">Yip1 domain-containing protein</fullName>
    </recommendedName>
</protein>
<dbReference type="RefSeq" id="WP_051617952.1">
    <property type="nucleotide sequence ID" value="NZ_ARYK01000001.1"/>
</dbReference>
<feature type="transmembrane region" description="Helical" evidence="1">
    <location>
        <begin position="123"/>
        <end position="144"/>
    </location>
</feature>
<dbReference type="AlphaFoldDB" id="A0A059FU07"/>
<reference evidence="2 3" key="1">
    <citation type="journal article" date="2014" name="Antonie Van Leeuwenhoek">
        <title>Hyphomonas beringensis sp. nov. and Hyphomonas chukchiensis sp. nov., isolated from surface seawater of the Bering Sea and Chukchi Sea.</title>
        <authorList>
            <person name="Li C."/>
            <person name="Lai Q."/>
            <person name="Li G."/>
            <person name="Dong C."/>
            <person name="Wang J."/>
            <person name="Liao Y."/>
            <person name="Shao Z."/>
        </authorList>
    </citation>
    <scope>NUCLEOTIDE SEQUENCE [LARGE SCALE GENOMIC DNA]</scope>
    <source>
        <strain evidence="2 3">MHS-2</strain>
    </source>
</reference>
<gene>
    <name evidence="2" type="ORF">HJO_01385</name>
</gene>
<feature type="transmembrane region" description="Helical" evidence="1">
    <location>
        <begin position="222"/>
        <end position="247"/>
    </location>
</feature>
<evidence type="ECO:0000313" key="3">
    <source>
        <dbReference type="Proteomes" id="UP000025171"/>
    </source>
</evidence>
<evidence type="ECO:0000256" key="1">
    <source>
        <dbReference type="SAM" id="Phobius"/>
    </source>
</evidence>
<keyword evidence="3" id="KW-1185">Reference proteome</keyword>
<comment type="caution">
    <text evidence="2">The sequence shown here is derived from an EMBL/GenBank/DDBJ whole genome shotgun (WGS) entry which is preliminary data.</text>
</comment>
<organism evidence="2 3">
    <name type="scientific">Hyphomonas johnsonii MHS-2</name>
    <dbReference type="NCBI Taxonomy" id="1280950"/>
    <lineage>
        <taxon>Bacteria</taxon>
        <taxon>Pseudomonadati</taxon>
        <taxon>Pseudomonadota</taxon>
        <taxon>Alphaproteobacteria</taxon>
        <taxon>Hyphomonadales</taxon>
        <taxon>Hyphomonadaceae</taxon>
        <taxon>Hyphomonas</taxon>
    </lineage>
</organism>
<sequence length="267" mass="28617">MSDDAATVKPASYETPGVHDMLEPSARALSEYIVRIAVLPFTLLMIKPRDIARLVASGAYRPLPPPFLLTFVTGVAVSGVVSNLGLLFTYGDPMDGATGASGAAQAFVTAVLTSFREADGIKALLFAIPYVAAIWIFSGIVSCFMGRGFRNVEPILAFLSFTMAAIVEFGILIMVMVHVLAYDSETAFAYAGLGTILLFFFILVMLVKLFRYLMHVRAPTRWNWIGLLLGFSVASVILLLAALVAFVPAGMIIDNKIAAEIAATPGL</sequence>
<dbReference type="PATRIC" id="fig|1280950.3.peg.284"/>
<proteinExistence type="predicted"/>
<feature type="transmembrane region" description="Helical" evidence="1">
    <location>
        <begin position="187"/>
        <end position="210"/>
    </location>
</feature>
<accession>A0A059FU07</accession>
<dbReference type="EMBL" id="ARYK01000001">
    <property type="protein sequence ID" value="KCZ93986.1"/>
    <property type="molecule type" value="Genomic_DNA"/>
</dbReference>
<evidence type="ECO:0000313" key="2">
    <source>
        <dbReference type="EMBL" id="KCZ93986.1"/>
    </source>
</evidence>
<name>A0A059FU07_9PROT</name>
<evidence type="ECO:0008006" key="4">
    <source>
        <dbReference type="Google" id="ProtNLM"/>
    </source>
</evidence>
<keyword evidence="1" id="KW-1133">Transmembrane helix</keyword>
<feature type="transmembrane region" description="Helical" evidence="1">
    <location>
        <begin position="67"/>
        <end position="88"/>
    </location>
</feature>